<name>A0A7G5BSU9_9BACL</name>
<protein>
    <recommendedName>
        <fullName evidence="3">Lipoprotein</fullName>
    </recommendedName>
</protein>
<accession>A0A7G5BSU9</accession>
<dbReference type="PROSITE" id="PS51257">
    <property type="entry name" value="PROKAR_LIPOPROTEIN"/>
    <property type="match status" value="1"/>
</dbReference>
<keyword evidence="2" id="KW-1185">Reference proteome</keyword>
<evidence type="ECO:0000313" key="1">
    <source>
        <dbReference type="EMBL" id="QMV40033.1"/>
    </source>
</evidence>
<evidence type="ECO:0008006" key="3">
    <source>
        <dbReference type="Google" id="ProtNLM"/>
    </source>
</evidence>
<dbReference type="Proteomes" id="UP000515679">
    <property type="component" value="Chromosome"/>
</dbReference>
<dbReference type="EMBL" id="CP041969">
    <property type="protein sequence ID" value="QMV40033.1"/>
    <property type="molecule type" value="Genomic_DNA"/>
</dbReference>
<organism evidence="1 2">
    <name type="scientific">Cohnella cholangitidis</name>
    <dbReference type="NCBI Taxonomy" id="2598458"/>
    <lineage>
        <taxon>Bacteria</taxon>
        <taxon>Bacillati</taxon>
        <taxon>Bacillota</taxon>
        <taxon>Bacilli</taxon>
        <taxon>Bacillales</taxon>
        <taxon>Paenibacillaceae</taxon>
        <taxon>Cohnella</taxon>
    </lineage>
</organism>
<dbReference type="KEGG" id="cchl:FPL14_01565"/>
<gene>
    <name evidence="1" type="ORF">FPL14_01565</name>
</gene>
<proteinExistence type="predicted"/>
<dbReference type="RefSeq" id="WP_182301367.1">
    <property type="nucleotide sequence ID" value="NZ_CP041969.1"/>
</dbReference>
<evidence type="ECO:0000313" key="2">
    <source>
        <dbReference type="Proteomes" id="UP000515679"/>
    </source>
</evidence>
<dbReference type="AlphaFoldDB" id="A0A7G5BSU9"/>
<reference evidence="1 2" key="1">
    <citation type="submission" date="2019-07" db="EMBL/GenBank/DDBJ databases">
        <authorList>
            <person name="Kim J.K."/>
            <person name="Cheong H.-M."/>
            <person name="Choi Y."/>
            <person name="Hwang K.J."/>
            <person name="Lee S."/>
            <person name="Choi C."/>
        </authorList>
    </citation>
    <scope>NUCLEOTIDE SEQUENCE [LARGE SCALE GENOMIC DNA]</scope>
    <source>
        <strain evidence="1 2">KS 22</strain>
    </source>
</reference>
<sequence>MIRVIAIFVIISLLIVGCGSSVSTFEGTVEAYHDDRLLVNCSDEVNKGKKNIDDVGYICSVQVTDKTNVTDEAGNPLEIEQLPQSAFVKVTLVKARNIKDSESRRSKLEAKEIVLMNQ</sequence>